<dbReference type="EMBL" id="BPLQ01003521">
    <property type="protein sequence ID" value="GIY01075.1"/>
    <property type="molecule type" value="Genomic_DNA"/>
</dbReference>
<name>A0AAV4PWF9_9ARAC</name>
<evidence type="ECO:0000313" key="2">
    <source>
        <dbReference type="EMBL" id="GIY01075.1"/>
    </source>
</evidence>
<accession>A0AAV4PWF9</accession>
<evidence type="ECO:0000256" key="1">
    <source>
        <dbReference type="SAM" id="MobiDB-lite"/>
    </source>
</evidence>
<evidence type="ECO:0000313" key="3">
    <source>
        <dbReference type="Proteomes" id="UP001054837"/>
    </source>
</evidence>
<sequence>MVMTYRCRRKKEEEKTEIWRQLVCCCSSSKLNHNCSWSGFKSDTFASATRLNPGASGNRCSLNLDRSEGWKSTVGEEHPPGFMPTSAGEG</sequence>
<gene>
    <name evidence="2" type="ORF">CDAR_419531</name>
</gene>
<feature type="region of interest" description="Disordered" evidence="1">
    <location>
        <begin position="70"/>
        <end position="90"/>
    </location>
</feature>
<dbReference type="AlphaFoldDB" id="A0AAV4PWF9"/>
<organism evidence="2 3">
    <name type="scientific">Caerostris darwini</name>
    <dbReference type="NCBI Taxonomy" id="1538125"/>
    <lineage>
        <taxon>Eukaryota</taxon>
        <taxon>Metazoa</taxon>
        <taxon>Ecdysozoa</taxon>
        <taxon>Arthropoda</taxon>
        <taxon>Chelicerata</taxon>
        <taxon>Arachnida</taxon>
        <taxon>Araneae</taxon>
        <taxon>Araneomorphae</taxon>
        <taxon>Entelegynae</taxon>
        <taxon>Araneoidea</taxon>
        <taxon>Araneidae</taxon>
        <taxon>Caerostris</taxon>
    </lineage>
</organism>
<reference evidence="2 3" key="1">
    <citation type="submission" date="2021-06" db="EMBL/GenBank/DDBJ databases">
        <title>Caerostris darwini draft genome.</title>
        <authorList>
            <person name="Kono N."/>
            <person name="Arakawa K."/>
        </authorList>
    </citation>
    <scope>NUCLEOTIDE SEQUENCE [LARGE SCALE GENOMIC DNA]</scope>
</reference>
<dbReference type="Proteomes" id="UP001054837">
    <property type="component" value="Unassembled WGS sequence"/>
</dbReference>
<feature type="compositionally biased region" description="Basic and acidic residues" evidence="1">
    <location>
        <begin position="70"/>
        <end position="79"/>
    </location>
</feature>
<protein>
    <submittedName>
        <fullName evidence="2">Uncharacterized protein</fullName>
    </submittedName>
</protein>
<keyword evidence="3" id="KW-1185">Reference proteome</keyword>
<proteinExistence type="predicted"/>
<comment type="caution">
    <text evidence="2">The sequence shown here is derived from an EMBL/GenBank/DDBJ whole genome shotgun (WGS) entry which is preliminary data.</text>
</comment>